<organism evidence="19 20">
    <name type="scientific">Synaphobranchus kaupii</name>
    <name type="common">Kaup's arrowtooth eel</name>
    <dbReference type="NCBI Taxonomy" id="118154"/>
    <lineage>
        <taxon>Eukaryota</taxon>
        <taxon>Metazoa</taxon>
        <taxon>Chordata</taxon>
        <taxon>Craniata</taxon>
        <taxon>Vertebrata</taxon>
        <taxon>Euteleostomi</taxon>
        <taxon>Actinopterygii</taxon>
        <taxon>Neopterygii</taxon>
        <taxon>Teleostei</taxon>
        <taxon>Anguilliformes</taxon>
        <taxon>Synaphobranchidae</taxon>
        <taxon>Synaphobranchus</taxon>
    </lineage>
</organism>
<dbReference type="SMART" id="SM01283">
    <property type="entry name" value="Costars"/>
    <property type="match status" value="1"/>
</dbReference>
<name>A0A9Q1IY72_SYNKA</name>
<keyword evidence="4" id="KW-0963">Cytoplasm</keyword>
<keyword evidence="8" id="KW-0805">Transcription regulation</keyword>
<evidence type="ECO:0000256" key="10">
    <source>
        <dbReference type="ARBA" id="ARBA00023163"/>
    </source>
</evidence>
<evidence type="ECO:0000313" key="19">
    <source>
        <dbReference type="EMBL" id="KAJ8358891.1"/>
    </source>
</evidence>
<dbReference type="InterPro" id="IPR027817">
    <property type="entry name" value="Costars_dom"/>
</dbReference>
<feature type="compositionally biased region" description="Polar residues" evidence="17">
    <location>
        <begin position="154"/>
        <end position="164"/>
    </location>
</feature>
<keyword evidence="9" id="KW-0010">Activator</keyword>
<reference evidence="19" key="1">
    <citation type="journal article" date="2023" name="Science">
        <title>Genome structures resolve the early diversification of teleost fishes.</title>
        <authorList>
            <person name="Parey E."/>
            <person name="Louis A."/>
            <person name="Montfort J."/>
            <person name="Bouchez O."/>
            <person name="Roques C."/>
            <person name="Iampietro C."/>
            <person name="Lluch J."/>
            <person name="Castinel A."/>
            <person name="Donnadieu C."/>
            <person name="Desvignes T."/>
            <person name="Floi Bucao C."/>
            <person name="Jouanno E."/>
            <person name="Wen M."/>
            <person name="Mejri S."/>
            <person name="Dirks R."/>
            <person name="Jansen H."/>
            <person name="Henkel C."/>
            <person name="Chen W.J."/>
            <person name="Zahm M."/>
            <person name="Cabau C."/>
            <person name="Klopp C."/>
            <person name="Thompson A.W."/>
            <person name="Robinson-Rechavi M."/>
            <person name="Braasch I."/>
            <person name="Lecointre G."/>
            <person name="Bobe J."/>
            <person name="Postlethwait J.H."/>
            <person name="Berthelot C."/>
            <person name="Roest Crollius H."/>
            <person name="Guiguen Y."/>
        </authorList>
    </citation>
    <scope>NUCLEOTIDE SEQUENCE</scope>
    <source>
        <strain evidence="19">WJC10195</strain>
    </source>
</reference>
<proteinExistence type="predicted"/>
<evidence type="ECO:0000256" key="6">
    <source>
        <dbReference type="ARBA" id="ARBA00022927"/>
    </source>
</evidence>
<evidence type="ECO:0000256" key="8">
    <source>
        <dbReference type="ARBA" id="ARBA00023015"/>
    </source>
</evidence>
<evidence type="ECO:0000256" key="12">
    <source>
        <dbReference type="ARBA" id="ARBA00023212"/>
    </source>
</evidence>
<dbReference type="GO" id="GO:0003779">
    <property type="term" value="F:actin binding"/>
    <property type="evidence" value="ECO:0007669"/>
    <property type="project" value="UniProtKB-KW"/>
</dbReference>
<evidence type="ECO:0000259" key="18">
    <source>
        <dbReference type="SMART" id="SM01283"/>
    </source>
</evidence>
<dbReference type="GO" id="GO:0035025">
    <property type="term" value="P:positive regulation of Rho protein signal transduction"/>
    <property type="evidence" value="ECO:0007669"/>
    <property type="project" value="InterPro"/>
</dbReference>
<feature type="compositionally biased region" description="Basic and acidic residues" evidence="17">
    <location>
        <begin position="99"/>
        <end position="127"/>
    </location>
</feature>
<dbReference type="GO" id="GO:0045944">
    <property type="term" value="P:positive regulation of transcription by RNA polymerase II"/>
    <property type="evidence" value="ECO:0007669"/>
    <property type="project" value="TreeGrafter"/>
</dbReference>
<feature type="compositionally biased region" description="Basic and acidic residues" evidence="17">
    <location>
        <begin position="181"/>
        <end position="194"/>
    </location>
</feature>
<comment type="subcellular location">
    <subcellularLocation>
        <location evidence="2">Cytoplasm</location>
        <location evidence="2">Cytoskeleton</location>
    </subcellularLocation>
    <subcellularLocation>
        <location evidence="1">Cytoplasm</location>
        <location evidence="1">Myofibril</location>
        <location evidence="1">Sarcomere</location>
    </subcellularLocation>
</comment>
<keyword evidence="5" id="KW-0597">Phosphoprotein</keyword>
<evidence type="ECO:0000256" key="9">
    <source>
        <dbReference type="ARBA" id="ARBA00023159"/>
    </source>
</evidence>
<evidence type="ECO:0000256" key="4">
    <source>
        <dbReference type="ARBA" id="ARBA00022490"/>
    </source>
</evidence>
<dbReference type="InterPro" id="IPR026111">
    <property type="entry name" value="Abra"/>
</dbReference>
<comment type="function">
    <text evidence="13">Acts as an activator of serum response factor (SRF)-dependent transcription possibly by inducing nuclear translocation of MKL1 or MKL2 and through a mechanism requiring Rho-actin signaling.</text>
</comment>
<dbReference type="Pfam" id="PF14705">
    <property type="entry name" value="Costars"/>
    <property type="match status" value="1"/>
</dbReference>
<feature type="domain" description="Costars" evidence="18">
    <location>
        <begin position="268"/>
        <end position="344"/>
    </location>
</feature>
<keyword evidence="20" id="KW-1185">Reference proteome</keyword>
<evidence type="ECO:0000256" key="15">
    <source>
        <dbReference type="ARBA" id="ARBA00073502"/>
    </source>
</evidence>
<evidence type="ECO:0000256" key="1">
    <source>
        <dbReference type="ARBA" id="ARBA00004204"/>
    </source>
</evidence>
<evidence type="ECO:0000256" key="2">
    <source>
        <dbReference type="ARBA" id="ARBA00004245"/>
    </source>
</evidence>
<feature type="region of interest" description="Disordered" evidence="17">
    <location>
        <begin position="242"/>
        <end position="267"/>
    </location>
</feature>
<gene>
    <name evidence="19" type="ORF">SKAU_G00154160</name>
</gene>
<dbReference type="GO" id="GO:0015031">
    <property type="term" value="P:protein transport"/>
    <property type="evidence" value="ECO:0007669"/>
    <property type="project" value="UniProtKB-KW"/>
</dbReference>
<dbReference type="GO" id="GO:0030017">
    <property type="term" value="C:sarcomere"/>
    <property type="evidence" value="ECO:0007669"/>
    <property type="project" value="UniProtKB-SubCell"/>
</dbReference>
<evidence type="ECO:0000256" key="13">
    <source>
        <dbReference type="ARBA" id="ARBA00059783"/>
    </source>
</evidence>
<keyword evidence="7" id="KW-0811">Translocation</keyword>
<evidence type="ECO:0000256" key="7">
    <source>
        <dbReference type="ARBA" id="ARBA00023010"/>
    </source>
</evidence>
<accession>A0A9Q1IY72</accession>
<dbReference type="FunFam" id="1.10.10.1540:FF:000001">
    <property type="entry name" value="Actin-binding Rho-activating protein a"/>
    <property type="match status" value="1"/>
</dbReference>
<dbReference type="Gene3D" id="1.10.10.1540">
    <property type="entry name" value="Costar domain"/>
    <property type="match status" value="1"/>
</dbReference>
<evidence type="ECO:0000256" key="5">
    <source>
        <dbReference type="ARBA" id="ARBA00022553"/>
    </source>
</evidence>
<feature type="region of interest" description="Disordered" evidence="17">
    <location>
        <begin position="35"/>
        <end position="203"/>
    </location>
</feature>
<dbReference type="Proteomes" id="UP001152622">
    <property type="component" value="Chromosome 5"/>
</dbReference>
<evidence type="ECO:0000313" key="20">
    <source>
        <dbReference type="Proteomes" id="UP001152622"/>
    </source>
</evidence>
<evidence type="ECO:0000256" key="17">
    <source>
        <dbReference type="SAM" id="MobiDB-lite"/>
    </source>
</evidence>
<dbReference type="OrthoDB" id="9871914at2759"/>
<comment type="subunit">
    <text evidence="14">Binds F-actin and ABLIM1, ABLIM2 and ABLIM3. Interaction with ABLIM2 and ABLIM3 enhances activity.</text>
</comment>
<dbReference type="EMBL" id="JAINUF010000005">
    <property type="protein sequence ID" value="KAJ8358891.1"/>
    <property type="molecule type" value="Genomic_DNA"/>
</dbReference>
<keyword evidence="10" id="KW-0804">Transcription</keyword>
<dbReference type="PANTHER" id="PTHR22739:SF21">
    <property type="entry name" value="ACTIN-BINDING RHO-ACTIVATING PROTEIN"/>
    <property type="match status" value="1"/>
</dbReference>
<keyword evidence="12" id="KW-0206">Cytoskeleton</keyword>
<dbReference type="InterPro" id="IPR038095">
    <property type="entry name" value="Costars_sf"/>
</dbReference>
<keyword evidence="6" id="KW-0653">Protein transport</keyword>
<keyword evidence="3" id="KW-0813">Transport</keyword>
<evidence type="ECO:0000256" key="11">
    <source>
        <dbReference type="ARBA" id="ARBA00023203"/>
    </source>
</evidence>
<dbReference type="AlphaFoldDB" id="A0A9Q1IY72"/>
<keyword evidence="11" id="KW-0009">Actin-binding</keyword>
<comment type="caution">
    <text evidence="19">The sequence shown here is derived from an EMBL/GenBank/DDBJ whole genome shotgun (WGS) entry which is preliminary data.</text>
</comment>
<evidence type="ECO:0000256" key="3">
    <source>
        <dbReference type="ARBA" id="ARBA00022448"/>
    </source>
</evidence>
<evidence type="ECO:0000256" key="14">
    <source>
        <dbReference type="ARBA" id="ARBA00063019"/>
    </source>
</evidence>
<protein>
    <recommendedName>
        <fullName evidence="15">Actin-binding Rho-activating protein</fullName>
    </recommendedName>
    <alternativeName>
        <fullName evidence="16">Striated muscle activator of Rho-dependent signaling</fullName>
    </alternativeName>
</protein>
<feature type="compositionally biased region" description="Basic and acidic residues" evidence="17">
    <location>
        <begin position="252"/>
        <end position="267"/>
    </location>
</feature>
<sequence>MATAVQESRPLTRAVKKFRCAAMVCGMAKRWQSWANENTERRDSAPAGWVPDSVVEEEEKDRRERSELKLTVTPRVVEVGGQEDDDGGRIKTGAVTKSVEPKRSDHGSVSAVKEKIDGGHLGSEEGKPFLGGGSPTRRRLCSSKASGRLKAWAQQRTGSPSSSLDTEDSGLGEDAGLSDNSDCKSDLNEEQEKTRKSRPKIKLSTMGDLKAKWAQWSQEHMDGQKLNPFSEEFDYELSMSQRLQKGDTGYGKPKEGSKTAERGERAQRHVRKEMEDMCYIIRDMGTVGRDGAIYMTFGRLFDRYVRVSDKVVGILLRCRKHQMVDFPGEMLWKGQDDDVVITLLD</sequence>
<evidence type="ECO:0000256" key="16">
    <source>
        <dbReference type="ARBA" id="ARBA00076363"/>
    </source>
</evidence>
<dbReference type="GO" id="GO:0005856">
    <property type="term" value="C:cytoskeleton"/>
    <property type="evidence" value="ECO:0007669"/>
    <property type="project" value="UniProtKB-SubCell"/>
</dbReference>
<dbReference type="PANTHER" id="PTHR22739">
    <property type="entry name" value="STRIATED MUSCLE ACTIVATOR OF RHO-DEPENDENT SIGNALING-RELATED"/>
    <property type="match status" value="1"/>
</dbReference>